<dbReference type="EMBL" id="OIVN01001669">
    <property type="protein sequence ID" value="SPC96483.1"/>
    <property type="molecule type" value="Genomic_DNA"/>
</dbReference>
<reference evidence="1" key="1">
    <citation type="submission" date="2018-02" db="EMBL/GenBank/DDBJ databases">
        <authorList>
            <person name="Cohen D.B."/>
            <person name="Kent A.D."/>
        </authorList>
    </citation>
    <scope>NUCLEOTIDE SEQUENCE</scope>
</reference>
<dbReference type="AlphaFoldDB" id="A0A2N9GAC5"/>
<proteinExistence type="predicted"/>
<sequence>MNMCSTSWASNYRKDWLRLMFEELSPTFSKLEFAPRITVLTGRGRPAAPADRS</sequence>
<protein>
    <submittedName>
        <fullName evidence="1">Uncharacterized protein</fullName>
    </submittedName>
</protein>
<name>A0A2N9GAC5_FAGSY</name>
<organism evidence="1">
    <name type="scientific">Fagus sylvatica</name>
    <name type="common">Beechnut</name>
    <dbReference type="NCBI Taxonomy" id="28930"/>
    <lineage>
        <taxon>Eukaryota</taxon>
        <taxon>Viridiplantae</taxon>
        <taxon>Streptophyta</taxon>
        <taxon>Embryophyta</taxon>
        <taxon>Tracheophyta</taxon>
        <taxon>Spermatophyta</taxon>
        <taxon>Magnoliopsida</taxon>
        <taxon>eudicotyledons</taxon>
        <taxon>Gunneridae</taxon>
        <taxon>Pentapetalae</taxon>
        <taxon>rosids</taxon>
        <taxon>fabids</taxon>
        <taxon>Fagales</taxon>
        <taxon>Fagaceae</taxon>
        <taxon>Fagus</taxon>
    </lineage>
</organism>
<accession>A0A2N9GAC5</accession>
<evidence type="ECO:0000313" key="1">
    <source>
        <dbReference type="EMBL" id="SPC96483.1"/>
    </source>
</evidence>
<gene>
    <name evidence="1" type="ORF">FSB_LOCUS24365</name>
</gene>